<accession>Q6R3H0</accession>
<dbReference type="Gene3D" id="1.10.4200.10">
    <property type="entry name" value="Triphosphoribosyl-dephospho-CoA protein"/>
    <property type="match status" value="1"/>
</dbReference>
<dbReference type="PANTHER" id="PTHR42280:SF1">
    <property type="entry name" value="CITG FAMILY PROTEIN"/>
    <property type="match status" value="1"/>
</dbReference>
<evidence type="ECO:0000313" key="1">
    <source>
        <dbReference type="EMBL" id="AAS88984.1"/>
    </source>
</evidence>
<dbReference type="InterPro" id="IPR002736">
    <property type="entry name" value="CitG"/>
</dbReference>
<dbReference type="Pfam" id="PF01874">
    <property type="entry name" value="CitG"/>
    <property type="match status" value="1"/>
</dbReference>
<dbReference type="EMBL" id="AY515686">
    <property type="protein sequence ID" value="AAS88984.1"/>
    <property type="molecule type" value="Genomic_DNA"/>
</dbReference>
<dbReference type="GO" id="GO:0005524">
    <property type="term" value="F:ATP binding"/>
    <property type="evidence" value="ECO:0007669"/>
    <property type="project" value="InterPro"/>
</dbReference>
<sequence>MIAAANLAEYYRQACEIELQAFKPGNVSVYADGHDMSIDDFRISAEVSAPHLVNSDYSLGEKIYYAIKATREAVGCNTNLGIVLLCAPLLQAAELRQPNESLRQALHKVLNRTTLDDADWVYKAIVLASPGGLGHSSEQDVGEAPAVTLLEAMQIAADRDRIALQYCSDYKDIFDFGILRYNAGLTRWAEANWAAVAVYAGLLSLYPDSHIERKYGNRFTLSVASKMSQIDQALQASERPELILPLLHQVDSEFKSEGINPGTTADLTVATVLAVFLEDHIGNASC</sequence>
<organism evidence="1">
    <name type="scientific">Methylotuvimicrobium kenyense</name>
    <dbReference type="NCBI Taxonomy" id="269709"/>
    <lineage>
        <taxon>Bacteria</taxon>
        <taxon>Pseudomonadati</taxon>
        <taxon>Pseudomonadota</taxon>
        <taxon>Gammaproteobacteria</taxon>
        <taxon>Methylococcales</taxon>
        <taxon>Methylococcaceae</taxon>
        <taxon>Methylotuvimicrobium</taxon>
    </lineage>
</organism>
<protein>
    <submittedName>
        <fullName evidence="1">Conserved protein</fullName>
    </submittedName>
</protein>
<dbReference type="PANTHER" id="PTHR42280">
    <property type="entry name" value="CITG FAMILY PROTEIN"/>
    <property type="match status" value="1"/>
</dbReference>
<reference evidence="1" key="1">
    <citation type="journal article" date="2004" name="Mol. Biol. Evol.">
        <title>The enigmatic planctomycetes may hold a key to the origins of methanogenesis and methylotrophy.</title>
        <authorList>
            <person name="Chistoserdova L."/>
            <person name="Jenkins C."/>
            <person name="Kalyuzhnaya M.G."/>
            <person name="Marx C.J."/>
            <person name="Lapidus A."/>
            <person name="Vorholt J.A."/>
            <person name="Staley J.T."/>
            <person name="Lidstrom M.E."/>
        </authorList>
    </citation>
    <scope>NUCLEOTIDE SEQUENCE</scope>
    <source>
        <strain evidence="1">AMO1</strain>
    </source>
</reference>
<reference evidence="1" key="2">
    <citation type="journal article" date="2008" name="Int. J. Syst. Evol. Microbiol.">
        <title>Classification of halo(alkali)philic and halo(alkali)tolerant methanotrophs provisionally assigned to the genera Methylomicrobium and Methylobacter and emended description of the genus Methylomicrobium.</title>
        <authorList>
            <person name="Kalyuzhnaya M.G."/>
            <person name="Khmelenina V."/>
            <person name="Eshinimaev B."/>
            <person name="Sorokin D."/>
            <person name="Fuse H."/>
            <person name="Lidstrom M."/>
            <person name="Trotsenko Y."/>
        </authorList>
    </citation>
    <scope>NUCLEOTIDE SEQUENCE</scope>
    <source>
        <strain evidence="1">AMO1</strain>
    </source>
</reference>
<dbReference type="AlphaFoldDB" id="Q6R3H0"/>
<proteinExistence type="predicted"/>
<dbReference type="GO" id="GO:0046917">
    <property type="term" value="F:triphosphoribosyl-dephospho-CoA synthase activity"/>
    <property type="evidence" value="ECO:0007669"/>
    <property type="project" value="InterPro"/>
</dbReference>
<name>Q6R3H0_9GAMM</name>